<dbReference type="Proteomes" id="UP000562492">
    <property type="component" value="Unassembled WGS sequence"/>
</dbReference>
<protein>
    <submittedName>
        <fullName evidence="1">Uncharacterized protein</fullName>
    </submittedName>
</protein>
<gene>
    <name evidence="1" type="ORF">HNP33_003054</name>
</gene>
<keyword evidence="2" id="KW-1185">Reference proteome</keyword>
<comment type="caution">
    <text evidence="1">The sequence shown here is derived from an EMBL/GenBank/DDBJ whole genome shotgun (WGS) entry which is preliminary data.</text>
</comment>
<reference evidence="1 2" key="1">
    <citation type="submission" date="2020-08" db="EMBL/GenBank/DDBJ databases">
        <title>Functional genomics of gut bacteria from endangered species of beetles.</title>
        <authorList>
            <person name="Carlos-Shanley C."/>
        </authorList>
    </citation>
    <scope>NUCLEOTIDE SEQUENCE [LARGE SCALE GENOMIC DNA]</scope>
    <source>
        <strain evidence="1 2">S00124</strain>
    </source>
</reference>
<dbReference type="RefSeq" id="WP_184709945.1">
    <property type="nucleotide sequence ID" value="NZ_JACHKZ010000021.1"/>
</dbReference>
<sequence>MNYLPITEPGTVRKRANRVEMNNQYGGSPSIVWIEEDQILLADGTYKYANAGMLLNVIDEEALSETFPMIDPDTGQEIRMMTGQELMLAVQSYYVFRARKRDAENASVAMPTGQG</sequence>
<proteinExistence type="predicted"/>
<evidence type="ECO:0000313" key="1">
    <source>
        <dbReference type="EMBL" id="MBB6578949.1"/>
    </source>
</evidence>
<dbReference type="EMBL" id="JACHKZ010000021">
    <property type="protein sequence ID" value="MBB6578949.1"/>
    <property type="molecule type" value="Genomic_DNA"/>
</dbReference>
<organism evidence="1 2">
    <name type="scientific">Comamonas odontotermitis</name>
    <dbReference type="NCBI Taxonomy" id="379895"/>
    <lineage>
        <taxon>Bacteria</taxon>
        <taxon>Pseudomonadati</taxon>
        <taxon>Pseudomonadota</taxon>
        <taxon>Betaproteobacteria</taxon>
        <taxon>Burkholderiales</taxon>
        <taxon>Comamonadaceae</taxon>
        <taxon>Comamonas</taxon>
    </lineage>
</organism>
<name>A0ABR6RIU7_9BURK</name>
<evidence type="ECO:0000313" key="2">
    <source>
        <dbReference type="Proteomes" id="UP000562492"/>
    </source>
</evidence>
<accession>A0ABR6RIU7</accession>